<dbReference type="PANTHER" id="PTHR36896">
    <property type="entry name" value="OS01G0729500 PROTEIN"/>
    <property type="match status" value="1"/>
</dbReference>
<sequence>MSMAPSTSAAAARVSLVLSLLIFASSISVSSSSSSSASPKNRLDISGEAARRRAILAHASAAATAGGAECRELGSREECARSPRRCRWCRSDAIDDMCFGSAEAWRLPHQVFSCDPIPVAAAS</sequence>
<evidence type="ECO:0000313" key="2">
    <source>
        <dbReference type="EMBL" id="CAD1834070.1"/>
    </source>
</evidence>
<dbReference type="AlphaFoldDB" id="A0A6V7PTB1"/>
<reference evidence="2" key="1">
    <citation type="submission" date="2020-07" db="EMBL/GenBank/DDBJ databases">
        <authorList>
            <person name="Lin J."/>
        </authorList>
    </citation>
    <scope>NUCLEOTIDE SEQUENCE</scope>
</reference>
<proteinExistence type="predicted"/>
<dbReference type="PANTHER" id="PTHR36896:SF2">
    <property type="entry name" value="OS01G0729500 PROTEIN"/>
    <property type="match status" value="1"/>
</dbReference>
<dbReference type="EMBL" id="LR862152">
    <property type="protein sequence ID" value="CAD1834070.1"/>
    <property type="molecule type" value="Genomic_DNA"/>
</dbReference>
<gene>
    <name evidence="2" type="ORF">CB5_LOCUS17281</name>
</gene>
<accession>A0A6V7PTB1</accession>
<feature type="chain" id="PRO_5028084210" evidence="1">
    <location>
        <begin position="33"/>
        <end position="123"/>
    </location>
</feature>
<evidence type="ECO:0000256" key="1">
    <source>
        <dbReference type="SAM" id="SignalP"/>
    </source>
</evidence>
<organism evidence="2">
    <name type="scientific">Ananas comosus var. bracteatus</name>
    <name type="common">red pineapple</name>
    <dbReference type="NCBI Taxonomy" id="296719"/>
    <lineage>
        <taxon>Eukaryota</taxon>
        <taxon>Viridiplantae</taxon>
        <taxon>Streptophyta</taxon>
        <taxon>Embryophyta</taxon>
        <taxon>Tracheophyta</taxon>
        <taxon>Spermatophyta</taxon>
        <taxon>Magnoliopsida</taxon>
        <taxon>Liliopsida</taxon>
        <taxon>Poales</taxon>
        <taxon>Bromeliaceae</taxon>
        <taxon>Bromelioideae</taxon>
        <taxon>Ananas</taxon>
    </lineage>
</organism>
<protein>
    <submittedName>
        <fullName evidence="2">Uncharacterized protein</fullName>
    </submittedName>
</protein>
<feature type="signal peptide" evidence="1">
    <location>
        <begin position="1"/>
        <end position="32"/>
    </location>
</feature>
<keyword evidence="1" id="KW-0732">Signal</keyword>
<name>A0A6V7PTB1_ANACO</name>